<dbReference type="OrthoDB" id="60866at2759"/>
<keyword evidence="4" id="KW-1015">Disulfide bond</keyword>
<proteinExistence type="predicted"/>
<dbReference type="FunFam" id="2.40.10.10:FF:000068">
    <property type="entry name" value="transmembrane protease serine 2"/>
    <property type="match status" value="1"/>
</dbReference>
<dbReference type="GO" id="GO:0006508">
    <property type="term" value="P:proteolysis"/>
    <property type="evidence" value="ECO:0007669"/>
    <property type="project" value="UniProtKB-KW"/>
</dbReference>
<dbReference type="InterPro" id="IPR001254">
    <property type="entry name" value="Trypsin_dom"/>
</dbReference>
<dbReference type="Gene3D" id="2.40.10.10">
    <property type="entry name" value="Trypsin-like serine proteases"/>
    <property type="match status" value="3"/>
</dbReference>
<protein>
    <submittedName>
        <fullName evidence="9">Trypsin-2-like</fullName>
    </submittedName>
</protein>
<reference evidence="9" key="1">
    <citation type="submission" date="2025-08" db="UniProtKB">
        <authorList>
            <consortium name="RefSeq"/>
        </authorList>
    </citation>
    <scope>IDENTIFICATION</scope>
</reference>
<dbReference type="GeneID" id="106744166"/>
<feature type="domain" description="Peptidase S1" evidence="7">
    <location>
        <begin position="24"/>
        <end position="165"/>
    </location>
</feature>
<evidence type="ECO:0000256" key="5">
    <source>
        <dbReference type="RuleBase" id="RU363034"/>
    </source>
</evidence>
<dbReference type="SUPFAM" id="SSF50494">
    <property type="entry name" value="Trypsin-like serine proteases"/>
    <property type="match status" value="1"/>
</dbReference>
<evidence type="ECO:0000313" key="9">
    <source>
        <dbReference type="RefSeq" id="XP_014474147.1"/>
    </source>
</evidence>
<dbReference type="PANTHER" id="PTHR24276">
    <property type="entry name" value="POLYSERASE-RELATED"/>
    <property type="match status" value="1"/>
</dbReference>
<dbReference type="PROSITE" id="PS00134">
    <property type="entry name" value="TRYPSIN_HIS"/>
    <property type="match status" value="1"/>
</dbReference>
<dbReference type="InterPro" id="IPR043504">
    <property type="entry name" value="Peptidase_S1_PA_chymotrypsin"/>
</dbReference>
<dbReference type="RefSeq" id="XP_014474147.1">
    <property type="nucleotide sequence ID" value="XM_014618661.1"/>
</dbReference>
<dbReference type="SMART" id="SM00020">
    <property type="entry name" value="Tryp_SPc"/>
    <property type="match status" value="1"/>
</dbReference>
<accession>A0A6P3X7A5</accession>
<evidence type="ECO:0000259" key="7">
    <source>
        <dbReference type="PROSITE" id="PS50240"/>
    </source>
</evidence>
<evidence type="ECO:0000256" key="6">
    <source>
        <dbReference type="SAM" id="SignalP"/>
    </source>
</evidence>
<sequence>MKVAILLIIGVVTGQTYGDAPEAIVGGFMAKEGQFPYQVSLRSYGSHYCGGSIIGETHILTAAHCVDKLAYTNGMVVVTGTLKWREGESHGIKCIRMHPEYTGKQEDSWKHDVAVITGDSGGPLVVNGEVCGITSWVTQCAWGIPDVFTNVYCYLDFIKECQKMC</sequence>
<evidence type="ECO:0000256" key="1">
    <source>
        <dbReference type="ARBA" id="ARBA00022670"/>
    </source>
</evidence>
<dbReference type="Pfam" id="PF00089">
    <property type="entry name" value="Trypsin"/>
    <property type="match status" value="2"/>
</dbReference>
<keyword evidence="1 5" id="KW-0645">Protease</keyword>
<keyword evidence="6" id="KW-0732">Signal</keyword>
<dbReference type="AlphaFoldDB" id="A0A6P3X7A5"/>
<gene>
    <name evidence="9" type="primary">LOC106744166</name>
</gene>
<evidence type="ECO:0000313" key="8">
    <source>
        <dbReference type="Proteomes" id="UP000515204"/>
    </source>
</evidence>
<keyword evidence="8" id="KW-1185">Reference proteome</keyword>
<dbReference type="InterPro" id="IPR050430">
    <property type="entry name" value="Peptidase_S1"/>
</dbReference>
<evidence type="ECO:0000256" key="2">
    <source>
        <dbReference type="ARBA" id="ARBA00022801"/>
    </source>
</evidence>
<dbReference type="PANTHER" id="PTHR24276:SF91">
    <property type="entry name" value="AT26814P-RELATED"/>
    <property type="match status" value="1"/>
</dbReference>
<dbReference type="PROSITE" id="PS00135">
    <property type="entry name" value="TRYPSIN_SER"/>
    <property type="match status" value="1"/>
</dbReference>
<feature type="chain" id="PRO_5027804096" evidence="6">
    <location>
        <begin position="19"/>
        <end position="165"/>
    </location>
</feature>
<dbReference type="Proteomes" id="UP000515204">
    <property type="component" value="Unplaced"/>
</dbReference>
<dbReference type="KEGG" id="dqu:106744166"/>
<dbReference type="InterPro" id="IPR009003">
    <property type="entry name" value="Peptidase_S1_PA"/>
</dbReference>
<organism evidence="8 9">
    <name type="scientific">Dinoponera quadriceps</name>
    <name type="common">South American ant</name>
    <dbReference type="NCBI Taxonomy" id="609295"/>
    <lineage>
        <taxon>Eukaryota</taxon>
        <taxon>Metazoa</taxon>
        <taxon>Ecdysozoa</taxon>
        <taxon>Arthropoda</taxon>
        <taxon>Hexapoda</taxon>
        <taxon>Insecta</taxon>
        <taxon>Pterygota</taxon>
        <taxon>Neoptera</taxon>
        <taxon>Endopterygota</taxon>
        <taxon>Hymenoptera</taxon>
        <taxon>Apocrita</taxon>
        <taxon>Aculeata</taxon>
        <taxon>Formicoidea</taxon>
        <taxon>Formicidae</taxon>
        <taxon>Ponerinae</taxon>
        <taxon>Ponerini</taxon>
        <taxon>Dinoponera</taxon>
    </lineage>
</organism>
<dbReference type="GO" id="GO:0004252">
    <property type="term" value="F:serine-type endopeptidase activity"/>
    <property type="evidence" value="ECO:0007669"/>
    <property type="project" value="InterPro"/>
</dbReference>
<evidence type="ECO:0000256" key="4">
    <source>
        <dbReference type="ARBA" id="ARBA00023157"/>
    </source>
</evidence>
<evidence type="ECO:0000256" key="3">
    <source>
        <dbReference type="ARBA" id="ARBA00022825"/>
    </source>
</evidence>
<feature type="signal peptide" evidence="6">
    <location>
        <begin position="1"/>
        <end position="18"/>
    </location>
</feature>
<dbReference type="InterPro" id="IPR018114">
    <property type="entry name" value="TRYPSIN_HIS"/>
</dbReference>
<keyword evidence="2 5" id="KW-0378">Hydrolase</keyword>
<name>A0A6P3X7A5_DINQU</name>
<dbReference type="PROSITE" id="PS50240">
    <property type="entry name" value="TRYPSIN_DOM"/>
    <property type="match status" value="1"/>
</dbReference>
<keyword evidence="3 5" id="KW-0720">Serine protease</keyword>
<dbReference type="InterPro" id="IPR033116">
    <property type="entry name" value="TRYPSIN_SER"/>
</dbReference>